<evidence type="ECO:0000313" key="5">
    <source>
        <dbReference type="EMBL" id="MDS0282019.1"/>
    </source>
</evidence>
<dbReference type="GO" id="GO:0016787">
    <property type="term" value="F:hydrolase activity"/>
    <property type="evidence" value="ECO:0007669"/>
    <property type="project" value="UniProtKB-KW"/>
</dbReference>
<feature type="compositionally biased region" description="Low complexity" evidence="3">
    <location>
        <begin position="13"/>
        <end position="23"/>
    </location>
</feature>
<evidence type="ECO:0000256" key="1">
    <source>
        <dbReference type="ARBA" id="ARBA00001946"/>
    </source>
</evidence>
<dbReference type="Proteomes" id="UP001268864">
    <property type="component" value="Unassembled WGS sequence"/>
</dbReference>
<dbReference type="InterPro" id="IPR000086">
    <property type="entry name" value="NUDIX_hydrolase_dom"/>
</dbReference>
<dbReference type="PRINTS" id="PR00502">
    <property type="entry name" value="NUDIXFAMILY"/>
</dbReference>
<dbReference type="EMBL" id="JAMQOS010000002">
    <property type="protein sequence ID" value="MDS0282019.1"/>
    <property type="molecule type" value="Genomic_DNA"/>
</dbReference>
<protein>
    <submittedName>
        <fullName evidence="5">NUDIX hydrolase</fullName>
    </submittedName>
</protein>
<comment type="caution">
    <text evidence="5">The sequence shown here is derived from an EMBL/GenBank/DDBJ whole genome shotgun (WGS) entry which is preliminary data.</text>
</comment>
<evidence type="ECO:0000259" key="4">
    <source>
        <dbReference type="PROSITE" id="PS51462"/>
    </source>
</evidence>
<accession>A0ABU2FNN2</accession>
<proteinExistence type="predicted"/>
<organism evidence="5 6">
    <name type="scientific">Haloarcula onubensis</name>
    <dbReference type="NCBI Taxonomy" id="2950539"/>
    <lineage>
        <taxon>Archaea</taxon>
        <taxon>Methanobacteriati</taxon>
        <taxon>Methanobacteriota</taxon>
        <taxon>Stenosarchaea group</taxon>
        <taxon>Halobacteria</taxon>
        <taxon>Halobacteriales</taxon>
        <taxon>Haloarculaceae</taxon>
        <taxon>Haloarcula</taxon>
    </lineage>
</organism>
<evidence type="ECO:0000256" key="2">
    <source>
        <dbReference type="ARBA" id="ARBA00022801"/>
    </source>
</evidence>
<reference evidence="5 6" key="1">
    <citation type="submission" date="2022-06" db="EMBL/GenBank/DDBJ databases">
        <title>Halomicroarcula sp. a new haloarchaeum isolate from saline soil.</title>
        <authorList>
            <person name="Strakova D."/>
            <person name="Galisteo C."/>
            <person name="Sanchez-Porro C."/>
            <person name="Ventosa A."/>
        </authorList>
    </citation>
    <scope>NUCLEOTIDE SEQUENCE [LARGE SCALE GENOMIC DNA]</scope>
    <source>
        <strain evidence="5 6">S3CR25-11</strain>
    </source>
</reference>
<dbReference type="InterPro" id="IPR020476">
    <property type="entry name" value="Nudix_hydrolase"/>
</dbReference>
<feature type="domain" description="Nudix hydrolase" evidence="4">
    <location>
        <begin position="88"/>
        <end position="214"/>
    </location>
</feature>
<dbReference type="RefSeq" id="WP_310899853.1">
    <property type="nucleotide sequence ID" value="NZ_JAMQOS010000002.1"/>
</dbReference>
<dbReference type="InterPro" id="IPR020084">
    <property type="entry name" value="NUDIX_hydrolase_CS"/>
</dbReference>
<dbReference type="InterPro" id="IPR015797">
    <property type="entry name" value="NUDIX_hydrolase-like_dom_sf"/>
</dbReference>
<dbReference type="Gene3D" id="3.90.79.10">
    <property type="entry name" value="Nucleoside Triphosphate Pyrophosphohydrolase"/>
    <property type="match status" value="1"/>
</dbReference>
<keyword evidence="6" id="KW-1185">Reference proteome</keyword>
<dbReference type="CDD" id="cd03424">
    <property type="entry name" value="NUDIX_ADPRase_Nudt5_UGPPase_Nudt14"/>
    <property type="match status" value="1"/>
</dbReference>
<evidence type="ECO:0000313" key="6">
    <source>
        <dbReference type="Proteomes" id="UP001268864"/>
    </source>
</evidence>
<dbReference type="Pfam" id="PF00293">
    <property type="entry name" value="NUDIX"/>
    <property type="match status" value="1"/>
</dbReference>
<comment type="cofactor">
    <cofactor evidence="1">
        <name>Mg(2+)</name>
        <dbReference type="ChEBI" id="CHEBI:18420"/>
    </cofactor>
</comment>
<gene>
    <name evidence="5" type="ORF">NDI86_07770</name>
</gene>
<name>A0ABU2FNN2_9EURY</name>
<dbReference type="PANTHER" id="PTHR11839:SF18">
    <property type="entry name" value="NUDIX HYDROLASE DOMAIN-CONTAINING PROTEIN"/>
    <property type="match status" value="1"/>
</dbReference>
<dbReference type="SUPFAM" id="SSF55811">
    <property type="entry name" value="Nudix"/>
    <property type="match status" value="1"/>
</dbReference>
<dbReference type="PANTHER" id="PTHR11839">
    <property type="entry name" value="UDP/ADP-SUGAR PYROPHOSPHATASE"/>
    <property type="match status" value="1"/>
</dbReference>
<dbReference type="PROSITE" id="PS00893">
    <property type="entry name" value="NUDIX_BOX"/>
    <property type="match status" value="1"/>
</dbReference>
<evidence type="ECO:0000256" key="3">
    <source>
        <dbReference type="SAM" id="MobiDB-lite"/>
    </source>
</evidence>
<feature type="region of interest" description="Disordered" evidence="3">
    <location>
        <begin position="1"/>
        <end position="51"/>
    </location>
</feature>
<sequence length="225" mass="23938">MTGSGGDADGGDDPSPAADSDSATAEDRADEPDAGYPPGTGPDASWTTDDPAWPVHETAVTWETPFFTAGYDAVERPSGERADYYWLDPDDAATVVAVDDGDVLFVEQYRPRHRTTTLELPTGGVDAGEAPREAARRELREETGYSADSLTHLESYVPSGWVRYHRHVFVAEGLTAGETELEAGEAIETVRVPVSAALARARAADGDVMENALTALLLAAADGWL</sequence>
<dbReference type="PROSITE" id="PS51462">
    <property type="entry name" value="NUDIX"/>
    <property type="match status" value="1"/>
</dbReference>
<keyword evidence="2 5" id="KW-0378">Hydrolase</keyword>